<sequence length="119" mass="13578">MFNSRASVSANRIMIWCKGHRDVWMLRFSYTLEEFHWLSLCSSYDKKLMTINLLKDIADNSSLLGASLTLSKNSVRGSTTTLLYEQNLTRASSCRLIRKSTQDSRCLKSLLVVLCFSSL</sequence>
<comment type="caution">
    <text evidence="1">The sequence shown here is derived from an EMBL/GenBank/DDBJ whole genome shotgun (WGS) entry which is preliminary data.</text>
</comment>
<evidence type="ECO:0000313" key="1">
    <source>
        <dbReference type="EMBL" id="KAL1542220.1"/>
    </source>
</evidence>
<accession>A0ABD1GDL7</accession>
<dbReference type="Proteomes" id="UP001567538">
    <property type="component" value="Unassembled WGS sequence"/>
</dbReference>
<name>A0ABD1GDL7_SALDI</name>
<dbReference type="AlphaFoldDB" id="A0ABD1GDL7"/>
<gene>
    <name evidence="1" type="ORF">AAHA92_26346</name>
</gene>
<evidence type="ECO:0000313" key="2">
    <source>
        <dbReference type="Proteomes" id="UP001567538"/>
    </source>
</evidence>
<reference evidence="1 2" key="1">
    <citation type="submission" date="2024-06" db="EMBL/GenBank/DDBJ databases">
        <title>A chromosome level genome sequence of Diviner's sage (Salvia divinorum).</title>
        <authorList>
            <person name="Ford S.A."/>
            <person name="Ro D.-K."/>
            <person name="Ness R.W."/>
            <person name="Phillips M.A."/>
        </authorList>
    </citation>
    <scope>NUCLEOTIDE SEQUENCE [LARGE SCALE GENOMIC DNA]</scope>
    <source>
        <strain evidence="1">SAF-2024a</strain>
        <tissue evidence="1">Leaf</tissue>
    </source>
</reference>
<keyword evidence="2" id="KW-1185">Reference proteome</keyword>
<proteinExistence type="predicted"/>
<organism evidence="1 2">
    <name type="scientific">Salvia divinorum</name>
    <name type="common">Maria pastora</name>
    <name type="synonym">Diviner's sage</name>
    <dbReference type="NCBI Taxonomy" id="28513"/>
    <lineage>
        <taxon>Eukaryota</taxon>
        <taxon>Viridiplantae</taxon>
        <taxon>Streptophyta</taxon>
        <taxon>Embryophyta</taxon>
        <taxon>Tracheophyta</taxon>
        <taxon>Spermatophyta</taxon>
        <taxon>Magnoliopsida</taxon>
        <taxon>eudicotyledons</taxon>
        <taxon>Gunneridae</taxon>
        <taxon>Pentapetalae</taxon>
        <taxon>asterids</taxon>
        <taxon>lamiids</taxon>
        <taxon>Lamiales</taxon>
        <taxon>Lamiaceae</taxon>
        <taxon>Nepetoideae</taxon>
        <taxon>Mentheae</taxon>
        <taxon>Salviinae</taxon>
        <taxon>Salvia</taxon>
        <taxon>Salvia subgen. Calosphace</taxon>
    </lineage>
</organism>
<protein>
    <submittedName>
        <fullName evidence="1">Uncharacterized protein</fullName>
    </submittedName>
</protein>
<dbReference type="EMBL" id="JBEAFC010000009">
    <property type="protein sequence ID" value="KAL1542220.1"/>
    <property type="molecule type" value="Genomic_DNA"/>
</dbReference>